<protein>
    <recommendedName>
        <fullName evidence="11">Large ribosomal subunit protein mL64</fullName>
    </recommendedName>
    <alternativeName>
        <fullName evidence="10">39S ribosomal protein L59, mitochondrial</fullName>
    </alternativeName>
    <alternativeName>
        <fullName evidence="12">Growth arrest and DNA damage-inducible proteins-interacting protein 1</fullName>
    </alternativeName>
</protein>
<keyword evidence="4" id="KW-0689">Ribosomal protein</keyword>
<organism evidence="15 16">
    <name type="scientific">Lymnaea stagnalis</name>
    <name type="common">Great pond snail</name>
    <name type="synonym">Helix stagnalis</name>
    <dbReference type="NCBI Taxonomy" id="6523"/>
    <lineage>
        <taxon>Eukaryota</taxon>
        <taxon>Metazoa</taxon>
        <taxon>Spiralia</taxon>
        <taxon>Lophotrochozoa</taxon>
        <taxon>Mollusca</taxon>
        <taxon>Gastropoda</taxon>
        <taxon>Heterobranchia</taxon>
        <taxon>Euthyneura</taxon>
        <taxon>Panpulmonata</taxon>
        <taxon>Hygrophila</taxon>
        <taxon>Lymnaeoidea</taxon>
        <taxon>Lymnaeidae</taxon>
        <taxon>Lymnaea</taxon>
    </lineage>
</organism>
<evidence type="ECO:0000256" key="11">
    <source>
        <dbReference type="ARBA" id="ARBA00035184"/>
    </source>
</evidence>
<dbReference type="EMBL" id="CAXITT010000234">
    <property type="protein sequence ID" value="CAL1536593.1"/>
    <property type="molecule type" value="Genomic_DNA"/>
</dbReference>
<dbReference type="GO" id="GO:1990904">
    <property type="term" value="C:ribonucleoprotein complex"/>
    <property type="evidence" value="ECO:0007669"/>
    <property type="project" value="UniProtKB-KW"/>
</dbReference>
<keyword evidence="6" id="KW-0496">Mitochondrion</keyword>
<dbReference type="PANTHER" id="PTHR31761:SF1">
    <property type="entry name" value="LARGE RIBOSOMAL SUBUNIT PROTEIN ML64"/>
    <property type="match status" value="1"/>
</dbReference>
<keyword evidence="8" id="KW-0687">Ribonucleoprotein</keyword>
<evidence type="ECO:0000256" key="4">
    <source>
        <dbReference type="ARBA" id="ARBA00022980"/>
    </source>
</evidence>
<evidence type="ECO:0000256" key="3">
    <source>
        <dbReference type="ARBA" id="ARBA00005421"/>
    </source>
</evidence>
<dbReference type="Gene3D" id="6.10.280.120">
    <property type="entry name" value="Growth arrest and DNA-damage-inducible proteins-interacting protein 1"/>
    <property type="match status" value="1"/>
</dbReference>
<accession>A0AAV2HWA2</accession>
<dbReference type="PANTHER" id="PTHR31761">
    <property type="entry name" value="GROWTH ARREST AND DNA DAMAGE-INDUCIBLE PROTEINS-INTERACTING PROTEIN 1 GADD45GIP1"/>
    <property type="match status" value="1"/>
</dbReference>
<evidence type="ECO:0000313" key="15">
    <source>
        <dbReference type="EMBL" id="CAL1536593.1"/>
    </source>
</evidence>
<evidence type="ECO:0000313" key="16">
    <source>
        <dbReference type="Proteomes" id="UP001497497"/>
    </source>
</evidence>
<evidence type="ECO:0000256" key="2">
    <source>
        <dbReference type="ARBA" id="ARBA00004173"/>
    </source>
</evidence>
<evidence type="ECO:0000256" key="5">
    <source>
        <dbReference type="ARBA" id="ARBA00023054"/>
    </source>
</evidence>
<evidence type="ECO:0000256" key="6">
    <source>
        <dbReference type="ARBA" id="ARBA00023128"/>
    </source>
</evidence>
<comment type="function">
    <text evidence="13">Acts as a negative regulator of G1 to S cell cycle phase progression by inhibiting cyclin-dependent kinases. Inhibitory effects are additive with GADD45 proteins but also occur in the absence of GADD45 proteins. Acts as a repressor of the orphan nuclear receptor NR4A1 by inhibiting AB domain-mediated transcriptional activity. May be involved in the hormone-mediated regulation of NR4A1 transcriptional activity. May play a role in mitochondrial protein synthesis.</text>
</comment>
<dbReference type="Proteomes" id="UP001497497">
    <property type="component" value="Unassembled WGS sequence"/>
</dbReference>
<keyword evidence="16" id="KW-1185">Reference proteome</keyword>
<evidence type="ECO:0000256" key="10">
    <source>
        <dbReference type="ARBA" id="ARBA00030700"/>
    </source>
</evidence>
<comment type="similarity">
    <text evidence="3">Belongs to the mitochondrion-specific ribosomal protein mL64 family.</text>
</comment>
<feature type="compositionally biased region" description="Basic and acidic residues" evidence="14">
    <location>
        <begin position="237"/>
        <end position="257"/>
    </location>
</feature>
<evidence type="ECO:0000256" key="13">
    <source>
        <dbReference type="ARBA" id="ARBA00060144"/>
    </source>
</evidence>
<sequence>MCDKMATLAWNIRILRTKRYLLVTECINVGASSRNYLKSFTVSSREIPESNSSSLDAEEKSLIDSLRNVSRMSSNHLKQYHRQPPELPYKDIIHRKKLYALYGSASGEDARILWPSRKQLIDKELEEKEEGCSLFDRLAQIEVEKQERETALKERHKSVEKNMAQMSKWIEGYKKKQEVSANEAKARAAKKEALLEEARDYFGYKIMANDPKFEQMMLEKEEKEKKEAKKMRKEAKLKKQADRLVDSKEKPVESKNT</sequence>
<dbReference type="Pfam" id="PF10147">
    <property type="entry name" value="CR6_interact"/>
    <property type="match status" value="1"/>
</dbReference>
<dbReference type="GO" id="GO:0005840">
    <property type="term" value="C:ribosome"/>
    <property type="evidence" value="ECO:0007669"/>
    <property type="project" value="UniProtKB-KW"/>
</dbReference>
<keyword evidence="9" id="KW-0131">Cell cycle</keyword>
<proteinExistence type="inferred from homology"/>
<comment type="subcellular location">
    <subcellularLocation>
        <location evidence="2">Mitochondrion</location>
    </subcellularLocation>
    <subcellularLocation>
        <location evidence="1">Nucleus</location>
    </subcellularLocation>
</comment>
<dbReference type="GO" id="GO:0005634">
    <property type="term" value="C:nucleus"/>
    <property type="evidence" value="ECO:0007669"/>
    <property type="project" value="UniProtKB-SubCell"/>
</dbReference>
<evidence type="ECO:0000256" key="1">
    <source>
        <dbReference type="ARBA" id="ARBA00004123"/>
    </source>
</evidence>
<dbReference type="InterPro" id="IPR018472">
    <property type="entry name" value="Ribosomal_mL64"/>
</dbReference>
<dbReference type="AlphaFoldDB" id="A0AAV2HWA2"/>
<keyword evidence="7" id="KW-0539">Nucleus</keyword>
<evidence type="ECO:0000256" key="8">
    <source>
        <dbReference type="ARBA" id="ARBA00023274"/>
    </source>
</evidence>
<evidence type="ECO:0000256" key="12">
    <source>
        <dbReference type="ARBA" id="ARBA00035485"/>
    </source>
</evidence>
<keyword evidence="5" id="KW-0175">Coiled coil</keyword>
<evidence type="ECO:0000256" key="14">
    <source>
        <dbReference type="SAM" id="MobiDB-lite"/>
    </source>
</evidence>
<evidence type="ECO:0000256" key="7">
    <source>
        <dbReference type="ARBA" id="ARBA00023242"/>
    </source>
</evidence>
<comment type="caution">
    <text evidence="15">The sequence shown here is derived from an EMBL/GenBank/DDBJ whole genome shotgun (WGS) entry which is preliminary data.</text>
</comment>
<gene>
    <name evidence="15" type="ORF">GSLYS_00010506001</name>
</gene>
<evidence type="ECO:0000256" key="9">
    <source>
        <dbReference type="ARBA" id="ARBA00023306"/>
    </source>
</evidence>
<reference evidence="15 16" key="1">
    <citation type="submission" date="2024-04" db="EMBL/GenBank/DDBJ databases">
        <authorList>
            <consortium name="Genoscope - CEA"/>
            <person name="William W."/>
        </authorList>
    </citation>
    <scope>NUCLEOTIDE SEQUENCE [LARGE SCALE GENOMIC DNA]</scope>
</reference>
<dbReference type="InterPro" id="IPR043035">
    <property type="entry name" value="Ribosomal_mL64_sf"/>
</dbReference>
<dbReference type="GO" id="GO:0005739">
    <property type="term" value="C:mitochondrion"/>
    <property type="evidence" value="ECO:0007669"/>
    <property type="project" value="UniProtKB-SubCell"/>
</dbReference>
<feature type="region of interest" description="Disordered" evidence="14">
    <location>
        <begin position="221"/>
        <end position="257"/>
    </location>
</feature>
<name>A0AAV2HWA2_LYMST</name>